<accession>A0ABU3DU14</accession>
<keyword evidence="4" id="KW-1185">Reference proteome</keyword>
<evidence type="ECO:0000256" key="2">
    <source>
        <dbReference type="RuleBase" id="RU004508"/>
    </source>
</evidence>
<dbReference type="PANTHER" id="PTHR30244:SF34">
    <property type="entry name" value="DTDP-4-AMINO-4,6-DIDEOXYGALACTOSE TRANSAMINASE"/>
    <property type="match status" value="1"/>
</dbReference>
<proteinExistence type="inferred from homology"/>
<comment type="similarity">
    <text evidence="1 2">Belongs to the DegT/DnrJ/EryC1 family.</text>
</comment>
<dbReference type="CDD" id="cd00616">
    <property type="entry name" value="AHBA_syn"/>
    <property type="match status" value="1"/>
</dbReference>
<dbReference type="Proteomes" id="UP001253848">
    <property type="component" value="Unassembled WGS sequence"/>
</dbReference>
<evidence type="ECO:0000313" key="4">
    <source>
        <dbReference type="Proteomes" id="UP001253848"/>
    </source>
</evidence>
<sequence>MKNIIPYGRQNITDEDIIAVVETLKSDFLTQGPRIAEFEEAFADYCGSKYAVAVSNGTAALHLCVLALDVKKGDKVITTPITFAASANCVRYCGGEVVFADIDSETYLLDINNVRNLLERSPKGTYKGIIPVDFAGRAVDLEAFRKLANEYDLWIIEDSCHAPGGSFEDSNGEKQICGNGKFAELSIFSFHPVKHIASGEGGMITTDDKDLYEKLLQLRTHGIVKGDEKYQNSIEFAQGVEESQISNLKSQVYPGWYMEMQDLGYNYRITDFQAALGSSQLKRADEGLERRRELASQYYEAFKNSEFIKGQSGEIDGHAYHLYIIEVDDRLGLYNFLREQNIYAQIHYIPCHLMPYYRDRGWKEGDLPYSEEYYKHCISLPMFPTLSNEEQSFVIEKINSFYAGS</sequence>
<gene>
    <name evidence="3" type="primary">pseC</name>
    <name evidence="3" type="ORF">RM541_09370</name>
</gene>
<dbReference type="NCBIfam" id="TIGR03588">
    <property type="entry name" value="PseC"/>
    <property type="match status" value="1"/>
</dbReference>
<organism evidence="3 4">
    <name type="scientific">Autumnicola psychrophila</name>
    <dbReference type="NCBI Taxonomy" id="3075592"/>
    <lineage>
        <taxon>Bacteria</taxon>
        <taxon>Pseudomonadati</taxon>
        <taxon>Bacteroidota</taxon>
        <taxon>Flavobacteriia</taxon>
        <taxon>Flavobacteriales</taxon>
        <taxon>Flavobacteriaceae</taxon>
        <taxon>Autumnicola</taxon>
    </lineage>
</organism>
<comment type="caution">
    <text evidence="3">The sequence shown here is derived from an EMBL/GenBank/DDBJ whole genome shotgun (WGS) entry which is preliminary data.</text>
</comment>
<keyword evidence="3" id="KW-0032">Aminotransferase</keyword>
<dbReference type="GO" id="GO:0008483">
    <property type="term" value="F:transaminase activity"/>
    <property type="evidence" value="ECO:0007669"/>
    <property type="project" value="UniProtKB-KW"/>
</dbReference>
<keyword evidence="2" id="KW-0663">Pyridoxal phosphate</keyword>
<dbReference type="InterPro" id="IPR015424">
    <property type="entry name" value="PyrdxlP-dep_Trfase"/>
</dbReference>
<dbReference type="Gene3D" id="3.40.640.10">
    <property type="entry name" value="Type I PLP-dependent aspartate aminotransferase-like (Major domain)"/>
    <property type="match status" value="1"/>
</dbReference>
<evidence type="ECO:0000313" key="3">
    <source>
        <dbReference type="EMBL" id="MDT0686577.1"/>
    </source>
</evidence>
<dbReference type="Pfam" id="PF01041">
    <property type="entry name" value="DegT_DnrJ_EryC1"/>
    <property type="match status" value="1"/>
</dbReference>
<evidence type="ECO:0000256" key="1">
    <source>
        <dbReference type="ARBA" id="ARBA00037999"/>
    </source>
</evidence>
<dbReference type="EMBL" id="JAVRHN010000006">
    <property type="protein sequence ID" value="MDT0686577.1"/>
    <property type="molecule type" value="Genomic_DNA"/>
</dbReference>
<reference evidence="3 4" key="1">
    <citation type="submission" date="2023-09" db="EMBL/GenBank/DDBJ databases">
        <authorList>
            <person name="Rey-Velasco X."/>
        </authorList>
    </citation>
    <scope>NUCLEOTIDE SEQUENCE [LARGE SCALE GENOMIC DNA]</scope>
    <source>
        <strain evidence="3 4">F225</strain>
    </source>
</reference>
<dbReference type="PANTHER" id="PTHR30244">
    <property type="entry name" value="TRANSAMINASE"/>
    <property type="match status" value="1"/>
</dbReference>
<name>A0ABU3DU14_9FLAO</name>
<dbReference type="PIRSF" id="PIRSF000390">
    <property type="entry name" value="PLP_StrS"/>
    <property type="match status" value="1"/>
</dbReference>
<dbReference type="InterPro" id="IPR015422">
    <property type="entry name" value="PyrdxlP-dep_Trfase_small"/>
</dbReference>
<protein>
    <submittedName>
        <fullName evidence="3">UDP-4-amino-4, 6-dideoxy-N-acetyl-beta-L-altrosamine transaminase</fullName>
        <ecNumber evidence="3">2.6.1.92</ecNumber>
    </submittedName>
</protein>
<dbReference type="SUPFAM" id="SSF53383">
    <property type="entry name" value="PLP-dependent transferases"/>
    <property type="match status" value="1"/>
</dbReference>
<dbReference type="InterPro" id="IPR020026">
    <property type="entry name" value="PseC"/>
</dbReference>
<dbReference type="InterPro" id="IPR015421">
    <property type="entry name" value="PyrdxlP-dep_Trfase_major"/>
</dbReference>
<dbReference type="InterPro" id="IPR000653">
    <property type="entry name" value="DegT/StrS_aminotransferase"/>
</dbReference>
<keyword evidence="3" id="KW-0808">Transferase</keyword>
<dbReference type="Gene3D" id="3.90.1150.10">
    <property type="entry name" value="Aspartate Aminotransferase, domain 1"/>
    <property type="match status" value="1"/>
</dbReference>
<dbReference type="RefSeq" id="WP_311499901.1">
    <property type="nucleotide sequence ID" value="NZ_JAVRHN010000006.1"/>
</dbReference>
<dbReference type="EC" id="2.6.1.92" evidence="3"/>